<organism evidence="1 2">
    <name type="scientific">Parasphingopyxis marina</name>
    <dbReference type="NCBI Taxonomy" id="2761622"/>
    <lineage>
        <taxon>Bacteria</taxon>
        <taxon>Pseudomonadati</taxon>
        <taxon>Pseudomonadota</taxon>
        <taxon>Alphaproteobacteria</taxon>
        <taxon>Sphingomonadales</taxon>
        <taxon>Sphingomonadaceae</taxon>
        <taxon>Parasphingopyxis</taxon>
    </lineage>
</organism>
<evidence type="ECO:0000313" key="2">
    <source>
        <dbReference type="Proteomes" id="UP000564378"/>
    </source>
</evidence>
<evidence type="ECO:0000313" key="1">
    <source>
        <dbReference type="EMBL" id="MBC2778420.1"/>
    </source>
</evidence>
<protein>
    <submittedName>
        <fullName evidence="1">Uncharacterized protein</fullName>
    </submittedName>
</protein>
<dbReference type="RefSeq" id="WP_185801676.1">
    <property type="nucleotide sequence ID" value="NZ_JACJVJ010000002.1"/>
</dbReference>
<dbReference type="AlphaFoldDB" id="A0A842I2C7"/>
<gene>
    <name evidence="1" type="ORF">H6P80_12410</name>
</gene>
<name>A0A842I2C7_9SPHN</name>
<keyword evidence="2" id="KW-1185">Reference proteome</keyword>
<proteinExistence type="predicted"/>
<dbReference type="EMBL" id="JACJVJ010000002">
    <property type="protein sequence ID" value="MBC2778420.1"/>
    <property type="molecule type" value="Genomic_DNA"/>
</dbReference>
<comment type="caution">
    <text evidence="1">The sequence shown here is derived from an EMBL/GenBank/DDBJ whole genome shotgun (WGS) entry which is preliminary data.</text>
</comment>
<accession>A0A842I2C7</accession>
<reference evidence="1 2" key="1">
    <citation type="submission" date="2020-08" db="EMBL/GenBank/DDBJ databases">
        <title>Draft genome sequence of Parasphingopyxis sp. GrpM-11.</title>
        <authorList>
            <person name="Oh J."/>
            <person name="Roh D.-H."/>
        </authorList>
    </citation>
    <scope>NUCLEOTIDE SEQUENCE [LARGE SCALE GENOMIC DNA]</scope>
    <source>
        <strain evidence="1 2">GrpM-11</strain>
    </source>
</reference>
<sequence length="106" mass="11389">MRERAYTGGLGPLLRALRQRAGAEPVIEDVRTTPWASITFSGARHRIALRLEGASAPDAARAMSEGLDYAEFDLGAYILVDIAVAETRLAGDGVHLVIEALVIEND</sequence>
<dbReference type="Proteomes" id="UP000564378">
    <property type="component" value="Unassembled WGS sequence"/>
</dbReference>